<evidence type="ECO:0000259" key="5">
    <source>
        <dbReference type="Pfam" id="PF00082"/>
    </source>
</evidence>
<dbReference type="EMBL" id="JACQXR010000145">
    <property type="protein sequence ID" value="MBI4727659.1"/>
    <property type="molecule type" value="Genomic_DNA"/>
</dbReference>
<evidence type="ECO:0000256" key="1">
    <source>
        <dbReference type="ARBA" id="ARBA00022670"/>
    </source>
</evidence>
<organism evidence="7 8">
    <name type="scientific">candidate division TA06 bacterium</name>
    <dbReference type="NCBI Taxonomy" id="2250710"/>
    <lineage>
        <taxon>Bacteria</taxon>
        <taxon>Bacteria division TA06</taxon>
    </lineage>
</organism>
<name>A0A933IE15_UNCT6</name>
<comment type="caution">
    <text evidence="4">Lacks conserved residue(s) required for the propagation of feature annotation.</text>
</comment>
<comment type="similarity">
    <text evidence="4">Belongs to the peptidase S8 family.</text>
</comment>
<protein>
    <submittedName>
        <fullName evidence="7">T9SS type A sorting domain-containing protein</fullName>
    </submittedName>
</protein>
<reference evidence="7" key="1">
    <citation type="submission" date="2020-07" db="EMBL/GenBank/DDBJ databases">
        <title>Huge and variable diversity of episymbiotic CPR bacteria and DPANN archaea in groundwater ecosystems.</title>
        <authorList>
            <person name="He C.Y."/>
            <person name="Keren R."/>
            <person name="Whittaker M."/>
            <person name="Farag I.F."/>
            <person name="Doudna J."/>
            <person name="Cate J.H.D."/>
            <person name="Banfield J.F."/>
        </authorList>
    </citation>
    <scope>NUCLEOTIDE SEQUENCE</scope>
    <source>
        <strain evidence="7">NC_groundwater_1520_Pr4_B-0.1um_53_5</strain>
    </source>
</reference>
<feature type="domain" description="FlgD/Vpr Ig-like" evidence="6">
    <location>
        <begin position="828"/>
        <end position="884"/>
    </location>
</feature>
<dbReference type="PROSITE" id="PS51892">
    <property type="entry name" value="SUBTILASE"/>
    <property type="match status" value="1"/>
</dbReference>
<proteinExistence type="inferred from homology"/>
<keyword evidence="1" id="KW-0645">Protease</keyword>
<dbReference type="Pfam" id="PF13860">
    <property type="entry name" value="FlgD_ig"/>
    <property type="match status" value="1"/>
</dbReference>
<dbReference type="Gene3D" id="2.60.40.4070">
    <property type="match status" value="1"/>
</dbReference>
<evidence type="ECO:0000259" key="6">
    <source>
        <dbReference type="Pfam" id="PF13860"/>
    </source>
</evidence>
<evidence type="ECO:0000256" key="4">
    <source>
        <dbReference type="PROSITE-ProRule" id="PRU01240"/>
    </source>
</evidence>
<dbReference type="GO" id="GO:0006508">
    <property type="term" value="P:proteolysis"/>
    <property type="evidence" value="ECO:0007669"/>
    <property type="project" value="UniProtKB-KW"/>
</dbReference>
<accession>A0A933IE15</accession>
<dbReference type="InterPro" id="IPR023828">
    <property type="entry name" value="Peptidase_S8_Ser-AS"/>
</dbReference>
<keyword evidence="2" id="KW-0378">Hydrolase</keyword>
<dbReference type="InterPro" id="IPR036852">
    <property type="entry name" value="Peptidase_S8/S53_dom_sf"/>
</dbReference>
<dbReference type="InterPro" id="IPR025965">
    <property type="entry name" value="FlgD/Vpr_Ig-like"/>
</dbReference>
<dbReference type="InterPro" id="IPR026444">
    <property type="entry name" value="Secre_tail"/>
</dbReference>
<dbReference type="Proteomes" id="UP000736328">
    <property type="component" value="Unassembled WGS sequence"/>
</dbReference>
<dbReference type="Gene3D" id="3.40.50.200">
    <property type="entry name" value="Peptidase S8/S53 domain"/>
    <property type="match status" value="1"/>
</dbReference>
<evidence type="ECO:0000313" key="8">
    <source>
        <dbReference type="Proteomes" id="UP000736328"/>
    </source>
</evidence>
<evidence type="ECO:0000313" key="7">
    <source>
        <dbReference type="EMBL" id="MBI4727659.1"/>
    </source>
</evidence>
<dbReference type="GO" id="GO:0004252">
    <property type="term" value="F:serine-type endopeptidase activity"/>
    <property type="evidence" value="ECO:0007669"/>
    <property type="project" value="InterPro"/>
</dbReference>
<dbReference type="Pfam" id="PF00082">
    <property type="entry name" value="Peptidase_S8"/>
    <property type="match status" value="1"/>
</dbReference>
<feature type="domain" description="Peptidase S8/S53" evidence="5">
    <location>
        <begin position="6"/>
        <end position="66"/>
    </location>
</feature>
<dbReference type="AlphaFoldDB" id="A0A933IE15"/>
<gene>
    <name evidence="7" type="ORF">HY768_10665</name>
</gene>
<keyword evidence="3" id="KW-0720">Serine protease</keyword>
<evidence type="ECO:0000256" key="3">
    <source>
        <dbReference type="ARBA" id="ARBA00022825"/>
    </source>
</evidence>
<evidence type="ECO:0000256" key="2">
    <source>
        <dbReference type="ARBA" id="ARBA00022801"/>
    </source>
</evidence>
<dbReference type="InterPro" id="IPR000209">
    <property type="entry name" value="Peptidase_S8/S53_dom"/>
</dbReference>
<dbReference type="NCBIfam" id="TIGR04183">
    <property type="entry name" value="Por_Secre_tail"/>
    <property type="match status" value="1"/>
</dbReference>
<comment type="caution">
    <text evidence="7">The sequence shown here is derived from an EMBL/GenBank/DDBJ whole genome shotgun (WGS) entry which is preliminary data.</text>
</comment>
<dbReference type="SUPFAM" id="SSF52743">
    <property type="entry name" value="Subtilisin-like"/>
    <property type="match status" value="1"/>
</dbReference>
<sequence length="900" mass="99112">MSPFPPYYRLYDYAGGTSMAAPFVTGLASLLKGYNGSLSNDDIEQIIRISADDKGDPGFDQLYGTGRINARRALEMLGPNYCFNQSSASSGSSVGNTGTYKMAFYGVPGIADGVYIVKRYDVRRDASFPAYFSSTPYMWGRGYGSNGYSAASPNFAMPWCQVVPGTATASGCQLQTYVYELWTIAGEYVGYKPCAPGSAVFQYTVLGPYLAPTSATISGYYDPNATAKVPVGYTFLSWGCTKGTYPVTYTLQVKEPYTTGTWSDLLVGTTVTTYDYQHLPNASGSGYRIRVNDGKATIYSNAKVLYPPVTDDPIVAYSTTQEATAHSNGKKIVIDNTGKLHVVFASNDSVYYTAFTDDGETWPTQAAVGEGKNPAIELNSNQTPSVCWSKVNELYYSEHSSDVWGAPQLIYTGPAGSEVSYLSYVLDQKTNNSYLGWVDEGARGSAVYISPYTPGGAGQLAPTPIDQGGAGAFKSPSLSLDRTGNLKVTWSRNGKVYYYDEAGQLELSENGIHPIVDAYGDRTSVVWQEEIAPGVYQIAKRNKGPLGWGEKQVISYPDSKNADFPVVAANGQYVYSKNTTGSDYDIFWHGEYDNGWTQYERNISYASGGISKYPSAAFSQVWPKSKLYILWTEDTLTTKSKAVPRLPVKMCSQPVEPVPYFYADLGTEEAMVYTIQKEGTFNYGQTPDLTVDYHPTQLKYSFTGLDPARYYMLKAVYYHESNDRIQQKMKVDGQQFDVANLKPKEKAEFKRWLMPNLYSDGQVEIAIDKQKGEYAVCAVLSIEEYEKDCDQAKGGGTQTTESKPVTATYSYALMQNSPNPCQQSTMINYQLAKPGQVSLKVYNTLGQVVKTLVSESQNPGPYNVKWDGKDEAGRQITAGIYFYRLASGEFNSTRKMVVLR</sequence>
<dbReference type="PROSITE" id="PS00138">
    <property type="entry name" value="SUBTILASE_SER"/>
    <property type="match status" value="1"/>
</dbReference>